<dbReference type="Gene3D" id="3.40.50.150">
    <property type="entry name" value="Vaccinia Virus protein VP39"/>
    <property type="match status" value="1"/>
</dbReference>
<dbReference type="InterPro" id="IPR007823">
    <property type="entry name" value="RRP8"/>
</dbReference>
<organism evidence="3 4">
    <name type="scientific">Chelydra serpentina</name>
    <name type="common">Snapping turtle</name>
    <name type="synonym">Testudo serpentina</name>
    <dbReference type="NCBI Taxonomy" id="8475"/>
    <lineage>
        <taxon>Eukaryota</taxon>
        <taxon>Metazoa</taxon>
        <taxon>Chordata</taxon>
        <taxon>Craniata</taxon>
        <taxon>Vertebrata</taxon>
        <taxon>Euteleostomi</taxon>
        <taxon>Archelosauria</taxon>
        <taxon>Testudinata</taxon>
        <taxon>Testudines</taxon>
        <taxon>Cryptodira</taxon>
        <taxon>Durocryptodira</taxon>
        <taxon>Americhelydia</taxon>
        <taxon>Chelydroidea</taxon>
        <taxon>Chelydridae</taxon>
        <taxon>Chelydra</taxon>
    </lineage>
</organism>
<comment type="similarity">
    <text evidence="2">Belongs to the methyltransferase superfamily. RRP8 family.</text>
</comment>
<keyword evidence="2" id="KW-0808">Transferase</keyword>
<dbReference type="Pfam" id="PF05148">
    <property type="entry name" value="Methyltransf_8"/>
    <property type="match status" value="1"/>
</dbReference>
<dbReference type="Proteomes" id="UP000765507">
    <property type="component" value="Unassembled WGS sequence"/>
</dbReference>
<comment type="function">
    <text evidence="2">Probable methyltransferase required to silence rDNA.</text>
</comment>
<dbReference type="AlphaFoldDB" id="A0A8T1S1H2"/>
<sequence length="88" mass="9627">MVRAASQTLEFVAVLGSQRGTLKVAEVASRFADIRAFVTAVTQLGFQIVSKDVDNPFFYMFDFSKTGPPRAGGNVPGLALRPCLYKKR</sequence>
<proteinExistence type="inferred from homology"/>
<comment type="subcellular location">
    <subcellularLocation>
        <location evidence="2">Nucleus</location>
        <location evidence="2">Nucleolus</location>
    </subcellularLocation>
</comment>
<dbReference type="EMBL" id="JAHGAV010001299">
    <property type="protein sequence ID" value="KAG6922454.1"/>
    <property type="molecule type" value="Genomic_DNA"/>
</dbReference>
<dbReference type="OrthoDB" id="10258825at2759"/>
<keyword evidence="2" id="KW-0949">S-adenosyl-L-methionine</keyword>
<accession>A0A8T1S1H2</accession>
<keyword evidence="2" id="KW-0539">Nucleus</keyword>
<dbReference type="PANTHER" id="PTHR12787">
    <property type="entry name" value="RIBOSOMAL RNA-PROCESSING PROTEIN 8"/>
    <property type="match status" value="1"/>
</dbReference>
<evidence type="ECO:0000313" key="3">
    <source>
        <dbReference type="EMBL" id="KAG6922454.1"/>
    </source>
</evidence>
<reference evidence="3 4" key="1">
    <citation type="journal article" date="2020" name="G3 (Bethesda)">
        <title>Draft Genome of the Common Snapping Turtle, Chelydra serpentina, a Model for Phenotypic Plasticity in Reptiles.</title>
        <authorList>
            <person name="Das D."/>
            <person name="Singh S.K."/>
            <person name="Bierstedt J."/>
            <person name="Erickson A."/>
            <person name="Galli G.L.J."/>
            <person name="Crossley D.A. 2nd"/>
            <person name="Rhen T."/>
        </authorList>
    </citation>
    <scope>NUCLEOTIDE SEQUENCE [LARGE SCALE GENOMIC DNA]</scope>
    <source>
        <strain evidence="3">KW</strain>
    </source>
</reference>
<comment type="caution">
    <text evidence="3">The sequence shown here is derived from an EMBL/GenBank/DDBJ whole genome shotgun (WGS) entry which is preliminary data.</text>
</comment>
<keyword evidence="2" id="KW-0698">rRNA processing</keyword>
<dbReference type="GO" id="GO:0000183">
    <property type="term" value="P:rDNA heterochromatin formation"/>
    <property type="evidence" value="ECO:0007669"/>
    <property type="project" value="TreeGrafter"/>
</dbReference>
<dbReference type="GO" id="GO:0033553">
    <property type="term" value="C:rDNA heterochromatin"/>
    <property type="evidence" value="ECO:0007669"/>
    <property type="project" value="TreeGrafter"/>
</dbReference>
<dbReference type="GO" id="GO:0005730">
    <property type="term" value="C:nucleolus"/>
    <property type="evidence" value="ECO:0007669"/>
    <property type="project" value="UniProtKB-SubCell"/>
</dbReference>
<evidence type="ECO:0000256" key="1">
    <source>
        <dbReference type="ARBA" id="ARBA00020203"/>
    </source>
</evidence>
<dbReference type="GO" id="GO:0006364">
    <property type="term" value="P:rRNA processing"/>
    <property type="evidence" value="ECO:0007669"/>
    <property type="project" value="UniProtKB-UniRule"/>
</dbReference>
<dbReference type="GO" id="GO:0008168">
    <property type="term" value="F:methyltransferase activity"/>
    <property type="evidence" value="ECO:0007669"/>
    <property type="project" value="UniProtKB-KW"/>
</dbReference>
<keyword evidence="2 3" id="KW-0489">Methyltransferase</keyword>
<dbReference type="GO" id="GO:0005677">
    <property type="term" value="C:chromatin silencing complex"/>
    <property type="evidence" value="ECO:0007669"/>
    <property type="project" value="TreeGrafter"/>
</dbReference>
<dbReference type="GO" id="GO:0042149">
    <property type="term" value="P:cellular response to glucose starvation"/>
    <property type="evidence" value="ECO:0007669"/>
    <property type="project" value="TreeGrafter"/>
</dbReference>
<name>A0A8T1S1H2_CHESE</name>
<dbReference type="GO" id="GO:0032259">
    <property type="term" value="P:methylation"/>
    <property type="evidence" value="ECO:0007669"/>
    <property type="project" value="UniProtKB-KW"/>
</dbReference>
<gene>
    <name evidence="3" type="primary">RRP8</name>
    <name evidence="3" type="ORF">G0U57_002372</name>
</gene>
<dbReference type="GO" id="GO:0046015">
    <property type="term" value="P:regulation of transcription by glucose"/>
    <property type="evidence" value="ECO:0007669"/>
    <property type="project" value="TreeGrafter"/>
</dbReference>
<dbReference type="PANTHER" id="PTHR12787:SF0">
    <property type="entry name" value="RIBOSOMAL RNA-PROCESSING PROTEIN 8"/>
    <property type="match status" value="1"/>
</dbReference>
<dbReference type="InterPro" id="IPR029063">
    <property type="entry name" value="SAM-dependent_MTases_sf"/>
</dbReference>
<keyword evidence="4" id="KW-1185">Reference proteome</keyword>
<evidence type="ECO:0000313" key="4">
    <source>
        <dbReference type="Proteomes" id="UP000765507"/>
    </source>
</evidence>
<dbReference type="EC" id="2.1.1.-" evidence="2"/>
<evidence type="ECO:0000256" key="2">
    <source>
        <dbReference type="RuleBase" id="RU365074"/>
    </source>
</evidence>
<protein>
    <recommendedName>
        <fullName evidence="1 2">Ribosomal RNA-processing protein 8</fullName>
        <ecNumber evidence="2">2.1.1.-</ecNumber>
    </recommendedName>
</protein>